<reference evidence="1 2" key="1">
    <citation type="journal article" date="2019" name="Anaerobe">
        <title>Detection of Robinsoniella peoriensis in multiple bone samples of a trauma patient.</title>
        <authorList>
            <person name="Schrottner P."/>
            <person name="Hartwich K."/>
            <person name="Bunk B."/>
            <person name="Schober I."/>
            <person name="Helbig S."/>
            <person name="Rudolph W.W."/>
            <person name="Gunzer F."/>
        </authorList>
    </citation>
    <scope>NUCLEOTIDE SEQUENCE [LARGE SCALE GENOMIC DNA]</scope>
    <source>
        <strain evidence="1 2">DSM 106044</strain>
    </source>
</reference>
<dbReference type="STRING" id="180332.GCA_000797495_05288"/>
<evidence type="ECO:0000313" key="1">
    <source>
        <dbReference type="EMBL" id="TLC99643.1"/>
    </source>
</evidence>
<accession>A0A4U8Q5R3</accession>
<proteinExistence type="predicted"/>
<dbReference type="AlphaFoldDB" id="A0A4U8Q5R3"/>
<dbReference type="Proteomes" id="UP000306509">
    <property type="component" value="Unassembled WGS sequence"/>
</dbReference>
<organism evidence="1 2">
    <name type="scientific">Robinsoniella peoriensis</name>
    <dbReference type="NCBI Taxonomy" id="180332"/>
    <lineage>
        <taxon>Bacteria</taxon>
        <taxon>Bacillati</taxon>
        <taxon>Bacillota</taxon>
        <taxon>Clostridia</taxon>
        <taxon>Lachnospirales</taxon>
        <taxon>Lachnospiraceae</taxon>
        <taxon>Robinsoniella</taxon>
    </lineage>
</organism>
<keyword evidence="2" id="KW-1185">Reference proteome</keyword>
<dbReference type="RefSeq" id="WP_138003124.1">
    <property type="nucleotide sequence ID" value="NZ_QGQD01000067.1"/>
</dbReference>
<protein>
    <submittedName>
        <fullName evidence="1">Uncharacterized protein</fullName>
    </submittedName>
</protein>
<comment type="caution">
    <text evidence="1">The sequence shown here is derived from an EMBL/GenBank/DDBJ whole genome shotgun (WGS) entry which is preliminary data.</text>
</comment>
<name>A0A4U8Q5R3_9FIRM</name>
<gene>
    <name evidence="1" type="ORF">DSM106044_03435</name>
</gene>
<dbReference type="EMBL" id="QGQD01000067">
    <property type="protein sequence ID" value="TLC99643.1"/>
    <property type="molecule type" value="Genomic_DNA"/>
</dbReference>
<sequence length="93" mass="10836">MTDNELLLAISNIMDKKIEPLKKDIEEIKQEQTRINIIIENDIKRDIKMLAENYLPASKRFDSEANKITAIEEDVKLLKKVVTEHSEKLQKIS</sequence>
<evidence type="ECO:0000313" key="2">
    <source>
        <dbReference type="Proteomes" id="UP000306509"/>
    </source>
</evidence>